<evidence type="ECO:0000313" key="9">
    <source>
        <dbReference type="EMBL" id="KXB76028.1"/>
    </source>
</evidence>
<sequence length="578" mass="65708">MAFNTSSSEGSFLGRYLQRLYSLRFFALLLFLLQMWAAGDYYVGQGRWPYFGEVIYQTLSLLTWASIPTLIIALFPYRWLRKVLQGLTIFAYSYLLLFESFLVFSYSSLYTDSIALNILATNPGEASAFLENLNYKVFLLPLLVLLVLFALTYVFTRRWGKEVGTSLRRGLLFCGMLVTLPISCFVVRPAQLSTMSYLYMAPVERIYTGTTSCIADAELLAKYSANARNFDVGAIEHTRDMKGVTVVVILGESMRRNYMHCYGYPLENTPKQDSLVKTGDLVLFSDAISSAAWTTGSISQSMTFYTLEGPEKEWYKYPALPLVLSKAGYYTYWVSNQEKQGTGIQPIPTLASTSDSTRFVRIRTAGDWNASPDSDILPLLFDRTKTPAGKDLFEVVHLMGSHTPYSDRYIHEKAPFTVDNLPKTLPNGKPTPTDAKRRGIICDYVNSIHYNDQVVAQIFQRYSQTPAIVIYLSDHGQAVFENPERPDYYEHEVSEAGLMIPLMVYTSPALRKEHPEVYEQIVAAKDRKIMTDLLANSICGLLGVKTKYYNARQDFFSSEYDNARRRLVQAYDGQMREF</sequence>
<comment type="subcellular location">
    <subcellularLocation>
        <location evidence="1">Cell membrane</location>
        <topology evidence="1">Multi-pass membrane protein</topology>
    </subcellularLocation>
</comment>
<accession>A0A134B7X1</accession>
<dbReference type="InterPro" id="IPR058130">
    <property type="entry name" value="PEA_transf_C"/>
</dbReference>
<dbReference type="OrthoDB" id="9786870at2"/>
<keyword evidence="4 7" id="KW-0812">Transmembrane</keyword>
<dbReference type="RefSeq" id="WP_060935477.1">
    <property type="nucleotide sequence ID" value="NZ_KQ960446.1"/>
</dbReference>
<keyword evidence="2" id="KW-1003">Cell membrane</keyword>
<name>A0A134B7X1_9PORP</name>
<evidence type="ECO:0000256" key="4">
    <source>
        <dbReference type="ARBA" id="ARBA00022692"/>
    </source>
</evidence>
<keyword evidence="10" id="KW-1185">Reference proteome</keyword>
<dbReference type="InterPro" id="IPR000917">
    <property type="entry name" value="Sulfatase_N"/>
</dbReference>
<dbReference type="GO" id="GO:0009244">
    <property type="term" value="P:lipopolysaccharide core region biosynthetic process"/>
    <property type="evidence" value="ECO:0007669"/>
    <property type="project" value="TreeGrafter"/>
</dbReference>
<evidence type="ECO:0000256" key="7">
    <source>
        <dbReference type="SAM" id="Phobius"/>
    </source>
</evidence>
<dbReference type="EMBL" id="LSDK01000080">
    <property type="protein sequence ID" value="KXB76028.1"/>
    <property type="molecule type" value="Genomic_DNA"/>
</dbReference>
<evidence type="ECO:0000256" key="5">
    <source>
        <dbReference type="ARBA" id="ARBA00022989"/>
    </source>
</evidence>
<evidence type="ECO:0000256" key="3">
    <source>
        <dbReference type="ARBA" id="ARBA00022679"/>
    </source>
</evidence>
<dbReference type="InterPro" id="IPR040423">
    <property type="entry name" value="PEA_transferase"/>
</dbReference>
<dbReference type="SUPFAM" id="SSF53649">
    <property type="entry name" value="Alkaline phosphatase-like"/>
    <property type="match status" value="1"/>
</dbReference>
<reference evidence="10" key="1">
    <citation type="submission" date="2016-01" db="EMBL/GenBank/DDBJ databases">
        <authorList>
            <person name="Mitreva M."/>
            <person name="Pepin K.H."/>
            <person name="Mihindukulasuriya K.A."/>
            <person name="Fulton R."/>
            <person name="Fronick C."/>
            <person name="O'Laughlin M."/>
            <person name="Miner T."/>
            <person name="Herter B."/>
            <person name="Rosa B.A."/>
            <person name="Cordes M."/>
            <person name="Tomlinson C."/>
            <person name="Wollam A."/>
            <person name="Palsikar V.B."/>
            <person name="Mardis E.R."/>
            <person name="Wilson R.K."/>
        </authorList>
    </citation>
    <scope>NUCLEOTIDE SEQUENCE [LARGE SCALE GENOMIC DNA]</scope>
    <source>
        <strain evidence="10">KA00683</strain>
    </source>
</reference>
<keyword evidence="6 7" id="KW-0472">Membrane</keyword>
<dbReference type="Gene3D" id="3.40.720.10">
    <property type="entry name" value="Alkaline Phosphatase, subunit A"/>
    <property type="match status" value="1"/>
</dbReference>
<evidence type="ECO:0000259" key="8">
    <source>
        <dbReference type="Pfam" id="PF00884"/>
    </source>
</evidence>
<evidence type="ECO:0000256" key="1">
    <source>
        <dbReference type="ARBA" id="ARBA00004651"/>
    </source>
</evidence>
<feature type="domain" description="Sulfatase N-terminal" evidence="8">
    <location>
        <begin position="245"/>
        <end position="523"/>
    </location>
</feature>
<protein>
    <submittedName>
        <fullName evidence="9">Arylsulfatase</fullName>
    </submittedName>
</protein>
<dbReference type="PANTHER" id="PTHR30443:SF2">
    <property type="entry name" value="PHOSPHOETHANOLAMINE TRANSFERASE EPTC"/>
    <property type="match status" value="1"/>
</dbReference>
<dbReference type="PATRIC" id="fig|322095.3.peg.1175"/>
<dbReference type="Pfam" id="PF00884">
    <property type="entry name" value="Sulfatase"/>
    <property type="match status" value="1"/>
</dbReference>
<dbReference type="GO" id="GO:0005886">
    <property type="term" value="C:plasma membrane"/>
    <property type="evidence" value="ECO:0007669"/>
    <property type="project" value="UniProtKB-SubCell"/>
</dbReference>
<feature type="transmembrane region" description="Helical" evidence="7">
    <location>
        <begin position="137"/>
        <end position="155"/>
    </location>
</feature>
<dbReference type="AlphaFoldDB" id="A0A134B7X1"/>
<evidence type="ECO:0000313" key="10">
    <source>
        <dbReference type="Proteomes" id="UP000070224"/>
    </source>
</evidence>
<feature type="transmembrane region" description="Helical" evidence="7">
    <location>
        <begin position="54"/>
        <end position="77"/>
    </location>
</feature>
<dbReference type="STRING" id="322095.HMPREF3185_01190"/>
<dbReference type="InterPro" id="IPR017850">
    <property type="entry name" value="Alkaline_phosphatase_core_sf"/>
</dbReference>
<keyword evidence="5 7" id="KW-1133">Transmembrane helix</keyword>
<feature type="transmembrane region" description="Helical" evidence="7">
    <location>
        <begin position="167"/>
        <end position="188"/>
    </location>
</feature>
<dbReference type="PANTHER" id="PTHR30443">
    <property type="entry name" value="INNER MEMBRANE PROTEIN"/>
    <property type="match status" value="1"/>
</dbReference>
<evidence type="ECO:0000256" key="2">
    <source>
        <dbReference type="ARBA" id="ARBA00022475"/>
    </source>
</evidence>
<keyword evidence="3" id="KW-0808">Transferase</keyword>
<dbReference type="CDD" id="cd16017">
    <property type="entry name" value="LptA"/>
    <property type="match status" value="1"/>
</dbReference>
<comment type="caution">
    <text evidence="9">The sequence shown here is derived from an EMBL/GenBank/DDBJ whole genome shotgun (WGS) entry which is preliminary data.</text>
</comment>
<dbReference type="Proteomes" id="UP000070224">
    <property type="component" value="Unassembled WGS sequence"/>
</dbReference>
<evidence type="ECO:0000256" key="6">
    <source>
        <dbReference type="ARBA" id="ARBA00023136"/>
    </source>
</evidence>
<dbReference type="GO" id="GO:0016776">
    <property type="term" value="F:phosphotransferase activity, phosphate group as acceptor"/>
    <property type="evidence" value="ECO:0007669"/>
    <property type="project" value="TreeGrafter"/>
</dbReference>
<gene>
    <name evidence="9" type="ORF">HMPREF3185_01190</name>
</gene>
<organism evidence="9 10">
    <name type="scientific">Porphyromonas somerae</name>
    <dbReference type="NCBI Taxonomy" id="322095"/>
    <lineage>
        <taxon>Bacteria</taxon>
        <taxon>Pseudomonadati</taxon>
        <taxon>Bacteroidota</taxon>
        <taxon>Bacteroidia</taxon>
        <taxon>Bacteroidales</taxon>
        <taxon>Porphyromonadaceae</taxon>
        <taxon>Porphyromonas</taxon>
    </lineage>
</organism>
<proteinExistence type="predicted"/>
<feature type="transmembrane region" description="Helical" evidence="7">
    <location>
        <begin position="21"/>
        <end position="42"/>
    </location>
</feature>
<feature type="transmembrane region" description="Helical" evidence="7">
    <location>
        <begin position="89"/>
        <end position="109"/>
    </location>
</feature>